<dbReference type="PROSITE" id="PS50043">
    <property type="entry name" value="HTH_LUXR_2"/>
    <property type="match status" value="1"/>
</dbReference>
<dbReference type="Pfam" id="PF00072">
    <property type="entry name" value="Response_reg"/>
    <property type="match status" value="1"/>
</dbReference>
<organism evidence="8 9">
    <name type="scientific">Nonomuraea aridisoli</name>
    <dbReference type="NCBI Taxonomy" id="2070368"/>
    <lineage>
        <taxon>Bacteria</taxon>
        <taxon>Bacillati</taxon>
        <taxon>Actinomycetota</taxon>
        <taxon>Actinomycetes</taxon>
        <taxon>Streptosporangiales</taxon>
        <taxon>Streptosporangiaceae</taxon>
        <taxon>Nonomuraea</taxon>
    </lineage>
</organism>
<evidence type="ECO:0000259" key="6">
    <source>
        <dbReference type="PROSITE" id="PS50043"/>
    </source>
</evidence>
<dbReference type="InterPro" id="IPR000792">
    <property type="entry name" value="Tscrpt_reg_LuxR_C"/>
</dbReference>
<reference evidence="8 9" key="1">
    <citation type="submission" date="2018-01" db="EMBL/GenBank/DDBJ databases">
        <title>Draft genome sequence of Nonomuraea sp. KC333.</title>
        <authorList>
            <person name="Sahin N."/>
            <person name="Saygin H."/>
            <person name="Ay H."/>
        </authorList>
    </citation>
    <scope>NUCLEOTIDE SEQUENCE [LARGE SCALE GENOMIC DNA]</scope>
    <source>
        <strain evidence="8 9">KC333</strain>
    </source>
</reference>
<keyword evidence="2" id="KW-0805">Transcription regulation</keyword>
<proteinExistence type="predicted"/>
<dbReference type="PANTHER" id="PTHR43214">
    <property type="entry name" value="TWO-COMPONENT RESPONSE REGULATOR"/>
    <property type="match status" value="1"/>
</dbReference>
<accession>A0A2W2EUG8</accession>
<keyword evidence="9" id="KW-1185">Reference proteome</keyword>
<protein>
    <submittedName>
        <fullName evidence="8">DNA-binding response regulator</fullName>
    </submittedName>
</protein>
<dbReference type="Pfam" id="PF00196">
    <property type="entry name" value="GerE"/>
    <property type="match status" value="1"/>
</dbReference>
<dbReference type="OrthoDB" id="9808843at2"/>
<dbReference type="InterPro" id="IPR039420">
    <property type="entry name" value="WalR-like"/>
</dbReference>
<evidence type="ECO:0000259" key="7">
    <source>
        <dbReference type="PROSITE" id="PS50110"/>
    </source>
</evidence>
<dbReference type="SMART" id="SM00448">
    <property type="entry name" value="REC"/>
    <property type="match status" value="1"/>
</dbReference>
<dbReference type="InterPro" id="IPR058245">
    <property type="entry name" value="NreC/VraR/RcsB-like_REC"/>
</dbReference>
<feature type="domain" description="Response regulatory" evidence="7">
    <location>
        <begin position="3"/>
        <end position="119"/>
    </location>
</feature>
<dbReference type="SMART" id="SM00421">
    <property type="entry name" value="HTH_LUXR"/>
    <property type="match status" value="1"/>
</dbReference>
<dbReference type="AlphaFoldDB" id="A0A2W2EUG8"/>
<dbReference type="SUPFAM" id="SSF46894">
    <property type="entry name" value="C-terminal effector domain of the bipartite response regulators"/>
    <property type="match status" value="1"/>
</dbReference>
<dbReference type="CDD" id="cd17535">
    <property type="entry name" value="REC_NarL-like"/>
    <property type="match status" value="1"/>
</dbReference>
<dbReference type="InterPro" id="IPR011006">
    <property type="entry name" value="CheY-like_superfamily"/>
</dbReference>
<dbReference type="PROSITE" id="PS00622">
    <property type="entry name" value="HTH_LUXR_1"/>
    <property type="match status" value="1"/>
</dbReference>
<keyword evidence="4" id="KW-0804">Transcription</keyword>
<dbReference type="InterPro" id="IPR016032">
    <property type="entry name" value="Sig_transdc_resp-reg_C-effctor"/>
</dbReference>
<dbReference type="GO" id="GO:0006355">
    <property type="term" value="P:regulation of DNA-templated transcription"/>
    <property type="evidence" value="ECO:0007669"/>
    <property type="project" value="InterPro"/>
</dbReference>
<dbReference type="PRINTS" id="PR00038">
    <property type="entry name" value="HTHLUXR"/>
</dbReference>
<gene>
    <name evidence="8" type="ORF">C1J01_31150</name>
</gene>
<dbReference type="SUPFAM" id="SSF52172">
    <property type="entry name" value="CheY-like"/>
    <property type="match status" value="1"/>
</dbReference>
<dbReference type="Gene3D" id="3.40.50.2300">
    <property type="match status" value="1"/>
</dbReference>
<feature type="modified residue" description="4-aspartylphosphate" evidence="5">
    <location>
        <position position="54"/>
    </location>
</feature>
<name>A0A2W2EUG8_9ACTN</name>
<evidence type="ECO:0000256" key="5">
    <source>
        <dbReference type="PROSITE-ProRule" id="PRU00169"/>
    </source>
</evidence>
<evidence type="ECO:0000313" key="9">
    <source>
        <dbReference type="Proteomes" id="UP000249304"/>
    </source>
</evidence>
<evidence type="ECO:0000256" key="1">
    <source>
        <dbReference type="ARBA" id="ARBA00022553"/>
    </source>
</evidence>
<evidence type="ECO:0000256" key="4">
    <source>
        <dbReference type="ARBA" id="ARBA00023163"/>
    </source>
</evidence>
<dbReference type="Proteomes" id="UP000249304">
    <property type="component" value="Unassembled WGS sequence"/>
</dbReference>
<evidence type="ECO:0000256" key="3">
    <source>
        <dbReference type="ARBA" id="ARBA00023125"/>
    </source>
</evidence>
<keyword evidence="3 8" id="KW-0238">DNA-binding</keyword>
<dbReference type="GO" id="GO:0003677">
    <property type="term" value="F:DNA binding"/>
    <property type="evidence" value="ECO:0007669"/>
    <property type="project" value="UniProtKB-KW"/>
</dbReference>
<evidence type="ECO:0000313" key="8">
    <source>
        <dbReference type="EMBL" id="PZG13007.1"/>
    </source>
</evidence>
<dbReference type="EMBL" id="POUD01000169">
    <property type="protein sequence ID" value="PZG13007.1"/>
    <property type="molecule type" value="Genomic_DNA"/>
</dbReference>
<dbReference type="InterPro" id="IPR001789">
    <property type="entry name" value="Sig_transdc_resp-reg_receiver"/>
</dbReference>
<comment type="caution">
    <text evidence="8">The sequence shown here is derived from an EMBL/GenBank/DDBJ whole genome shotgun (WGS) entry which is preliminary data.</text>
</comment>
<sequence length="213" mass="23180">MIRVFLLDDHEVVRRGVAALLESEDDIEVIGEAGTAESAVARITALEPDVAVLDVRLPDGNGVDVCREVRSRLPRLACLMLTSFADDDALFDAVMAGAAGYVLKQIHGSDLVGAVRTVASGQSLLDPQTTAAMLQRLRDQSARKDPLAALTEQERHILDLIGEGLTNRQIGERLFLAEKTVKNYVSNLLSKLNMQRRTQAAALAARLRADRHS</sequence>
<dbReference type="PANTHER" id="PTHR43214:SF24">
    <property type="entry name" value="TRANSCRIPTIONAL REGULATORY PROTEIN NARL-RELATED"/>
    <property type="match status" value="1"/>
</dbReference>
<dbReference type="CDD" id="cd06170">
    <property type="entry name" value="LuxR_C_like"/>
    <property type="match status" value="1"/>
</dbReference>
<dbReference type="PROSITE" id="PS50110">
    <property type="entry name" value="RESPONSE_REGULATORY"/>
    <property type="match status" value="1"/>
</dbReference>
<feature type="domain" description="HTH luxR-type" evidence="6">
    <location>
        <begin position="143"/>
        <end position="208"/>
    </location>
</feature>
<dbReference type="RefSeq" id="WP_111182557.1">
    <property type="nucleotide sequence ID" value="NZ_POUD01000169.1"/>
</dbReference>
<keyword evidence="1 5" id="KW-0597">Phosphoprotein</keyword>
<dbReference type="GO" id="GO:0000160">
    <property type="term" value="P:phosphorelay signal transduction system"/>
    <property type="evidence" value="ECO:0007669"/>
    <property type="project" value="InterPro"/>
</dbReference>
<evidence type="ECO:0000256" key="2">
    <source>
        <dbReference type="ARBA" id="ARBA00023015"/>
    </source>
</evidence>